<dbReference type="GO" id="GO:0030288">
    <property type="term" value="C:outer membrane-bounded periplasmic space"/>
    <property type="evidence" value="ECO:0007669"/>
    <property type="project" value="InterPro"/>
</dbReference>
<evidence type="ECO:0000256" key="6">
    <source>
        <dbReference type="SAM" id="SignalP"/>
    </source>
</evidence>
<organism evidence="9 10">
    <name type="scientific">Providencia alcalifaciens</name>
    <dbReference type="NCBI Taxonomy" id="126385"/>
    <lineage>
        <taxon>Bacteria</taxon>
        <taxon>Pseudomonadati</taxon>
        <taxon>Pseudomonadota</taxon>
        <taxon>Gammaproteobacteria</taxon>
        <taxon>Enterobacterales</taxon>
        <taxon>Morganellaceae</taxon>
        <taxon>Providencia</taxon>
    </lineage>
</organism>
<dbReference type="InterPro" id="IPR016147">
    <property type="entry name" value="Pili_assmbl_chaperone_N"/>
</dbReference>
<dbReference type="PRINTS" id="PR00969">
    <property type="entry name" value="CHAPERONPILI"/>
</dbReference>
<reference evidence="9 10" key="1">
    <citation type="submission" date="2019-03" db="EMBL/GenBank/DDBJ databases">
        <title>Genomic analyses of the natural microbiome of Caenorhabditis elegans.</title>
        <authorList>
            <person name="Samuel B."/>
        </authorList>
    </citation>
    <scope>NUCLEOTIDE SEQUENCE [LARGE SCALE GENOMIC DNA]</scope>
    <source>
        <strain evidence="9 10">JUb102</strain>
    </source>
</reference>
<evidence type="ECO:0000256" key="3">
    <source>
        <dbReference type="ARBA" id="ARBA00022729"/>
    </source>
</evidence>
<evidence type="ECO:0000256" key="5">
    <source>
        <dbReference type="ARBA" id="ARBA00023186"/>
    </source>
</evidence>
<gene>
    <name evidence="9" type="ORF">EC835_1128</name>
</gene>
<dbReference type="Gene3D" id="2.60.40.10">
    <property type="entry name" value="Immunoglobulins"/>
    <property type="match status" value="2"/>
</dbReference>
<dbReference type="InterPro" id="IPR016148">
    <property type="entry name" value="Pili_assmbl_chaperone_C"/>
</dbReference>
<comment type="caution">
    <text evidence="9">The sequence shown here is derived from an EMBL/GenBank/DDBJ whole genome shotgun (WGS) entry which is preliminary data.</text>
</comment>
<sequence>MKSTLFALMILLSSYSQAAMMIEGSRVIIKHSQREATLPIKNTSKYPVIIQSWVDDGAPDGTPEKASHSPVIAIPTIFRLNENELKYIRLVNKFMPSSTDRESLYWLNLYEITPTPDNEKGNASIINVAVRLQIKVFYRPDNLNATIGEISDQIQFTLDKGSQRLTIKNPTPFYITFNKLQMGKTEEQLPTMLLPPFSEQQTEIKKDNTNDKILFSLIDDSGEQNHYEKEIIVR</sequence>
<dbReference type="AlphaFoldDB" id="A0A4R3NFE9"/>
<dbReference type="Pfam" id="PF02753">
    <property type="entry name" value="PapD_C"/>
    <property type="match status" value="1"/>
</dbReference>
<evidence type="ECO:0000256" key="1">
    <source>
        <dbReference type="ARBA" id="ARBA00004418"/>
    </source>
</evidence>
<dbReference type="PANTHER" id="PTHR30251">
    <property type="entry name" value="PILUS ASSEMBLY CHAPERONE"/>
    <property type="match status" value="1"/>
</dbReference>
<dbReference type="InterPro" id="IPR050643">
    <property type="entry name" value="Periplasmic_pilus_chap"/>
</dbReference>
<feature type="chain" id="PRO_5020816809" evidence="6">
    <location>
        <begin position="19"/>
        <end position="234"/>
    </location>
</feature>
<dbReference type="GO" id="GO:0071555">
    <property type="term" value="P:cell wall organization"/>
    <property type="evidence" value="ECO:0007669"/>
    <property type="project" value="InterPro"/>
</dbReference>
<feature type="domain" description="Pili assembly chaperone C-terminal" evidence="8">
    <location>
        <begin position="167"/>
        <end position="224"/>
    </location>
</feature>
<feature type="signal peptide" evidence="6">
    <location>
        <begin position="1"/>
        <end position="18"/>
    </location>
</feature>
<keyword evidence="4" id="KW-0574">Periplasm</keyword>
<dbReference type="SUPFAM" id="SSF49584">
    <property type="entry name" value="Periplasmic chaperone C-domain"/>
    <property type="match status" value="1"/>
</dbReference>
<evidence type="ECO:0000256" key="4">
    <source>
        <dbReference type="ARBA" id="ARBA00022764"/>
    </source>
</evidence>
<keyword evidence="5" id="KW-0143">Chaperone</keyword>
<evidence type="ECO:0000259" key="7">
    <source>
        <dbReference type="Pfam" id="PF00345"/>
    </source>
</evidence>
<dbReference type="Proteomes" id="UP000295055">
    <property type="component" value="Unassembled WGS sequence"/>
</dbReference>
<dbReference type="InterPro" id="IPR008962">
    <property type="entry name" value="PapD-like_sf"/>
</dbReference>
<name>A0A4R3NFE9_9GAMM</name>
<evidence type="ECO:0000256" key="2">
    <source>
        <dbReference type="ARBA" id="ARBA00007399"/>
    </source>
</evidence>
<dbReference type="RefSeq" id="WP_165906967.1">
    <property type="nucleotide sequence ID" value="NZ_SMAS01000012.1"/>
</dbReference>
<dbReference type="EMBL" id="SMAS01000012">
    <property type="protein sequence ID" value="TCT29280.1"/>
    <property type="molecule type" value="Genomic_DNA"/>
</dbReference>
<dbReference type="SUPFAM" id="SSF49354">
    <property type="entry name" value="PapD-like"/>
    <property type="match status" value="1"/>
</dbReference>
<evidence type="ECO:0000313" key="10">
    <source>
        <dbReference type="Proteomes" id="UP000295055"/>
    </source>
</evidence>
<keyword evidence="3 6" id="KW-0732">Signal</keyword>
<evidence type="ECO:0000313" key="9">
    <source>
        <dbReference type="EMBL" id="TCT29280.1"/>
    </source>
</evidence>
<protein>
    <submittedName>
        <fullName evidence="9">P pilus assembly chaperone PapD</fullName>
    </submittedName>
</protein>
<feature type="domain" description="Pili assembly chaperone N-terminal" evidence="7">
    <location>
        <begin position="20"/>
        <end position="143"/>
    </location>
</feature>
<dbReference type="InterPro" id="IPR036316">
    <property type="entry name" value="Pili_assmbl_chap_C_dom_sf"/>
</dbReference>
<dbReference type="Pfam" id="PF00345">
    <property type="entry name" value="PapD_N"/>
    <property type="match status" value="1"/>
</dbReference>
<proteinExistence type="inferred from homology"/>
<evidence type="ECO:0000259" key="8">
    <source>
        <dbReference type="Pfam" id="PF02753"/>
    </source>
</evidence>
<comment type="similarity">
    <text evidence="2">Belongs to the periplasmic pilus chaperone family.</text>
</comment>
<dbReference type="InterPro" id="IPR001829">
    <property type="entry name" value="Pili_assmbl_chaperone_bac"/>
</dbReference>
<dbReference type="InterPro" id="IPR013783">
    <property type="entry name" value="Ig-like_fold"/>
</dbReference>
<comment type="subcellular location">
    <subcellularLocation>
        <location evidence="1">Periplasm</location>
    </subcellularLocation>
</comment>
<dbReference type="PANTHER" id="PTHR30251:SF7">
    <property type="entry name" value="FIMBRIAE CHAPARONE"/>
    <property type="match status" value="1"/>
</dbReference>
<accession>A0A4R3NFE9</accession>